<accession>A0AAE0ZDC6</accession>
<organism evidence="3 4">
    <name type="scientific">Elysia crispata</name>
    <name type="common">lettuce slug</name>
    <dbReference type="NCBI Taxonomy" id="231223"/>
    <lineage>
        <taxon>Eukaryota</taxon>
        <taxon>Metazoa</taxon>
        <taxon>Spiralia</taxon>
        <taxon>Lophotrochozoa</taxon>
        <taxon>Mollusca</taxon>
        <taxon>Gastropoda</taxon>
        <taxon>Heterobranchia</taxon>
        <taxon>Euthyneura</taxon>
        <taxon>Panpulmonata</taxon>
        <taxon>Sacoglossa</taxon>
        <taxon>Placobranchoidea</taxon>
        <taxon>Plakobranchidae</taxon>
        <taxon>Elysia</taxon>
    </lineage>
</organism>
<evidence type="ECO:0000313" key="4">
    <source>
        <dbReference type="Proteomes" id="UP001283361"/>
    </source>
</evidence>
<protein>
    <recommendedName>
        <fullName evidence="2">EF-hand domain-containing protein</fullName>
    </recommendedName>
</protein>
<proteinExistence type="predicted"/>
<dbReference type="AlphaFoldDB" id="A0AAE0ZDC6"/>
<feature type="domain" description="EF-hand" evidence="2">
    <location>
        <begin position="90"/>
        <end position="118"/>
    </location>
</feature>
<evidence type="ECO:0000256" key="1">
    <source>
        <dbReference type="ARBA" id="ARBA00022837"/>
    </source>
</evidence>
<keyword evidence="1" id="KW-0106">Calcium</keyword>
<dbReference type="Gene3D" id="1.10.238.10">
    <property type="entry name" value="EF-hand"/>
    <property type="match status" value="1"/>
</dbReference>
<dbReference type="EMBL" id="JAWDGP010004208">
    <property type="protein sequence ID" value="KAK3766646.1"/>
    <property type="molecule type" value="Genomic_DNA"/>
</dbReference>
<dbReference type="InterPro" id="IPR018247">
    <property type="entry name" value="EF_Hand_1_Ca_BS"/>
</dbReference>
<dbReference type="InterPro" id="IPR011992">
    <property type="entry name" value="EF-hand-dom_pair"/>
</dbReference>
<sequence length="118" mass="13143">MFVRRQFWFGSCGLPSNETTSEVKPKIQEILSASSMMTYEYLVIVSLLCVAVSTLSVPNSSFNDWDQDDNGGISFTEILLRYVLEHGGSSALHDIESSFQNADADDDGYINIDEFNSL</sequence>
<dbReference type="SUPFAM" id="SSF47473">
    <property type="entry name" value="EF-hand"/>
    <property type="match status" value="1"/>
</dbReference>
<evidence type="ECO:0000313" key="3">
    <source>
        <dbReference type="EMBL" id="KAK3766646.1"/>
    </source>
</evidence>
<keyword evidence="4" id="KW-1185">Reference proteome</keyword>
<dbReference type="Proteomes" id="UP001283361">
    <property type="component" value="Unassembled WGS sequence"/>
</dbReference>
<name>A0AAE0ZDC6_9GAST</name>
<dbReference type="InterPro" id="IPR002048">
    <property type="entry name" value="EF_hand_dom"/>
</dbReference>
<reference evidence="3" key="1">
    <citation type="journal article" date="2023" name="G3 (Bethesda)">
        <title>A reference genome for the long-term kleptoplast-retaining sea slug Elysia crispata morphotype clarki.</title>
        <authorList>
            <person name="Eastman K.E."/>
            <person name="Pendleton A.L."/>
            <person name="Shaikh M.A."/>
            <person name="Suttiyut T."/>
            <person name="Ogas R."/>
            <person name="Tomko P."/>
            <person name="Gavelis G."/>
            <person name="Widhalm J.R."/>
            <person name="Wisecaver J.H."/>
        </authorList>
    </citation>
    <scope>NUCLEOTIDE SEQUENCE</scope>
    <source>
        <strain evidence="3">ECLA1</strain>
    </source>
</reference>
<comment type="caution">
    <text evidence="3">The sequence shown here is derived from an EMBL/GenBank/DDBJ whole genome shotgun (WGS) entry which is preliminary data.</text>
</comment>
<dbReference type="PROSITE" id="PS50222">
    <property type="entry name" value="EF_HAND_2"/>
    <property type="match status" value="1"/>
</dbReference>
<gene>
    <name evidence="3" type="ORF">RRG08_042425</name>
</gene>
<dbReference type="PROSITE" id="PS00018">
    <property type="entry name" value="EF_HAND_1"/>
    <property type="match status" value="1"/>
</dbReference>
<evidence type="ECO:0000259" key="2">
    <source>
        <dbReference type="PROSITE" id="PS50222"/>
    </source>
</evidence>
<dbReference type="GO" id="GO:0005509">
    <property type="term" value="F:calcium ion binding"/>
    <property type="evidence" value="ECO:0007669"/>
    <property type="project" value="InterPro"/>
</dbReference>